<feature type="transmembrane region" description="Helical" evidence="3">
    <location>
        <begin position="145"/>
        <end position="164"/>
    </location>
</feature>
<dbReference type="Ensembl" id="ENSLLET00000000901.1">
    <property type="protein sequence ID" value="ENSLLEP00000000869.1"/>
    <property type="gene ID" value="ENSLLEG00000000553.1"/>
</dbReference>
<reference evidence="4" key="2">
    <citation type="submission" date="2025-09" db="UniProtKB">
        <authorList>
            <consortium name="Ensembl"/>
        </authorList>
    </citation>
    <scope>IDENTIFICATION</scope>
</reference>
<feature type="region of interest" description="Disordered" evidence="2">
    <location>
        <begin position="1"/>
        <end position="23"/>
    </location>
</feature>
<keyword evidence="3" id="KW-0472">Membrane</keyword>
<comment type="similarity">
    <text evidence="1">Belongs to the multi antimicrobial extrusion (MATE) (TC 2.A.66.1) family.</text>
</comment>
<dbReference type="Proteomes" id="UP000694569">
    <property type="component" value="Unplaced"/>
</dbReference>
<evidence type="ECO:0000256" key="1">
    <source>
        <dbReference type="ARBA" id="ARBA00010199"/>
    </source>
</evidence>
<organism evidence="4 5">
    <name type="scientific">Leptobrachium leishanense</name>
    <name type="common">Leishan spiny toad</name>
    <dbReference type="NCBI Taxonomy" id="445787"/>
    <lineage>
        <taxon>Eukaryota</taxon>
        <taxon>Metazoa</taxon>
        <taxon>Chordata</taxon>
        <taxon>Craniata</taxon>
        <taxon>Vertebrata</taxon>
        <taxon>Euteleostomi</taxon>
        <taxon>Amphibia</taxon>
        <taxon>Batrachia</taxon>
        <taxon>Anura</taxon>
        <taxon>Pelobatoidea</taxon>
        <taxon>Megophryidae</taxon>
        <taxon>Leptobrachium</taxon>
    </lineage>
</organism>
<feature type="transmembrane region" description="Helical" evidence="3">
    <location>
        <begin position="104"/>
        <end position="125"/>
    </location>
</feature>
<dbReference type="GeneTree" id="ENSGT00940000163234"/>
<feature type="transmembrane region" description="Helical" evidence="3">
    <location>
        <begin position="184"/>
        <end position="202"/>
    </location>
</feature>
<feature type="transmembrane region" description="Helical" evidence="3">
    <location>
        <begin position="71"/>
        <end position="92"/>
    </location>
</feature>
<reference evidence="4" key="1">
    <citation type="submission" date="2025-08" db="UniProtKB">
        <authorList>
            <consortium name="Ensembl"/>
        </authorList>
    </citation>
    <scope>IDENTIFICATION</scope>
</reference>
<dbReference type="GO" id="GO:0016020">
    <property type="term" value="C:membrane"/>
    <property type="evidence" value="ECO:0007669"/>
    <property type="project" value="InterPro"/>
</dbReference>
<dbReference type="AlphaFoldDB" id="A0A8C5LNP2"/>
<accession>A0A8C5LNP2</accession>
<keyword evidence="3" id="KW-0812">Transmembrane</keyword>
<evidence type="ECO:0000313" key="5">
    <source>
        <dbReference type="Proteomes" id="UP000694569"/>
    </source>
</evidence>
<dbReference type="GO" id="GO:0015297">
    <property type="term" value="F:antiporter activity"/>
    <property type="evidence" value="ECO:0007669"/>
    <property type="project" value="InterPro"/>
</dbReference>
<dbReference type="OrthoDB" id="2126698at2759"/>
<dbReference type="InterPro" id="IPR002528">
    <property type="entry name" value="MATE_fam"/>
</dbReference>
<name>A0A8C5LNP2_9ANUR</name>
<dbReference type="PANTHER" id="PTHR11206">
    <property type="entry name" value="MULTIDRUG RESISTANCE PROTEIN"/>
    <property type="match status" value="1"/>
</dbReference>
<evidence type="ECO:0000313" key="4">
    <source>
        <dbReference type="Ensembl" id="ENSLLEP00000000869.1"/>
    </source>
</evidence>
<sequence length="204" mass="22301">MDRGMNEVGAHIHRQTDQGLHPGTAMEISDQPMAREPLGGSVSWLPLGLRRTIRRLLPAGLKGELKKQGELAGPVFLSQIMVIMLNVISSVFCGHLGKIELDSVILAIAVINVTGISIGSGLASACDTLISQTYGSKNLKRVGTILQRGILILLLFCFPCWAIFVNTEPILLLFRQNPDVARLAQLYVMIFIPALPFFLLLLPF</sequence>
<evidence type="ECO:0000256" key="3">
    <source>
        <dbReference type="SAM" id="Phobius"/>
    </source>
</evidence>
<evidence type="ECO:0000256" key="2">
    <source>
        <dbReference type="SAM" id="MobiDB-lite"/>
    </source>
</evidence>
<keyword evidence="3" id="KW-1133">Transmembrane helix</keyword>
<keyword evidence="5" id="KW-1185">Reference proteome</keyword>
<protein>
    <submittedName>
        <fullName evidence="4">Uncharacterized protein</fullName>
    </submittedName>
</protein>
<dbReference type="GO" id="GO:0042910">
    <property type="term" value="F:xenobiotic transmembrane transporter activity"/>
    <property type="evidence" value="ECO:0007669"/>
    <property type="project" value="InterPro"/>
</dbReference>
<dbReference type="Pfam" id="PF01554">
    <property type="entry name" value="MatE"/>
    <property type="match status" value="1"/>
</dbReference>
<proteinExistence type="inferred from homology"/>